<accession>E0UT78</accession>
<dbReference type="OrthoDB" id="5291305at2"/>
<gene>
    <name evidence="3" type="ordered locus">Saut_0132</name>
</gene>
<sequence>MNSIQDQAIRLFESNLRYLQENHQELYLKIKIFNQAINDNSYKERYALEFKDNYFDIFELSSNRYLYNTNIFEHAKNLANNVNFKKSDHVIEGYYNTRELSEKDIEIFDTSKNLRSSLWATAKIIQYNKNITSKNDEMEKIFKFVFCGVGLGVHITEIQNKINAKMLFIKENNLEIFRLSLFVTDYTSLASTARLFFSIMEDSHEMSSFTQFFMQIYMYNHYIKYSVLFEENIQDIKDIQSNIVKSMHHIRPYVKSLREFLKAPEYLVEKHPFINFDISSHYDNPFKHKPVLLIASGPSLDRNALWLQKNKDKFFIISVLSSIKTLHKLGVAPNMVAHMDSEPDDVTFFYGIDVKTFFKNTIFLLSSVVARSVVDKIPVNQLYFFETASHYKLNSRIPTCPSIGEATYFLTLIFGNQQLYLLGLDLALDAQTKSNHTVGHKEARTVEETTKENEQFTSLHGTLLYTKGNFLDEVPTTPLYEMSIEALKIISNQYLYDKCKVYNLSNGAYLQGTIPLYASNIETKKYETIVAKIEFQMMQEFLNNISNISFNKKELNNFTAQIKEAKRLIKVIKKYQDSILNTTEEQFIFRFHELYKELVNTNENGVYDINNILFLYLQSISSYIFDIFNTKNLKNKKIHQREIQQIFTQQLLKILNLYISVMKVYEEWSEK</sequence>
<evidence type="ECO:0000259" key="1">
    <source>
        <dbReference type="Pfam" id="PF01973"/>
    </source>
</evidence>
<dbReference type="Pfam" id="PF20157">
    <property type="entry name" value="Maf_flag10_N"/>
    <property type="match status" value="1"/>
</dbReference>
<dbReference type="STRING" id="563040.Saut_0132"/>
<feature type="domain" description="Glycosyltransferase Maf N-terminal" evidence="2">
    <location>
        <begin position="11"/>
        <end position="193"/>
    </location>
</feature>
<name>E0UT78_SULAO</name>
<dbReference type="PANTHER" id="PTHR41786:SF1">
    <property type="entry name" value="6-HYDROXYMETHYLPTERIN DIPHOSPHOKINASE MPTE-LIKE DOMAIN-CONTAINING PROTEIN"/>
    <property type="match status" value="1"/>
</dbReference>
<dbReference type="InterPro" id="IPR045376">
    <property type="entry name" value="Maf_N"/>
</dbReference>
<evidence type="ECO:0008006" key="5">
    <source>
        <dbReference type="Google" id="ProtNLM"/>
    </source>
</evidence>
<evidence type="ECO:0000313" key="3">
    <source>
        <dbReference type="EMBL" id="ADN08181.1"/>
    </source>
</evidence>
<evidence type="ECO:0000259" key="2">
    <source>
        <dbReference type="Pfam" id="PF20157"/>
    </source>
</evidence>
<dbReference type="Proteomes" id="UP000007803">
    <property type="component" value="Chromosome"/>
</dbReference>
<dbReference type="RefSeq" id="WP_013325937.1">
    <property type="nucleotide sequence ID" value="NC_014506.1"/>
</dbReference>
<dbReference type="KEGG" id="sua:Saut_0132"/>
<dbReference type="HOGENOM" id="CLU_409333_0_0_7"/>
<reference evidence="4" key="1">
    <citation type="journal article" date="2010" name="Stand. Genomic Sci.">
        <title>Complete genome sequence of Sulfurimonas autotrophica type strain (OK10).</title>
        <authorList>
            <person name="Sikorski J."/>
            <person name="Munk C."/>
            <person name="Lapidus A."/>
            <person name="Djao O."/>
            <person name="Lucas S."/>
            <person name="Glavina Del Rio T."/>
            <person name="Nolan M."/>
            <person name="Tice H."/>
            <person name="Han C."/>
            <person name="Cheng J."/>
            <person name="Tapia R."/>
            <person name="Goodwin L."/>
            <person name="Pitluck S."/>
            <person name="Liolios K."/>
            <person name="Ivanova N."/>
            <person name="Mavromatis K."/>
            <person name="Mikhailova N."/>
            <person name="Pati A."/>
            <person name="Sims D."/>
            <person name="Meincke L."/>
            <person name="Brettin T."/>
            <person name="Detter J."/>
            <person name="Chen A."/>
            <person name="Palaniappan K."/>
            <person name="Land M."/>
            <person name="Hauser L."/>
            <person name="Chang Y."/>
            <person name="Jeffries C."/>
            <person name="Rohde M."/>
            <person name="Lang E."/>
            <person name="Spring S."/>
            <person name="Goker M."/>
            <person name="Woyke T."/>
            <person name="Bristow J."/>
            <person name="Eisen J."/>
            <person name="Markowitz V."/>
            <person name="Hugenholtz P."/>
            <person name="Kyrpides N."/>
            <person name="Klenk H."/>
        </authorList>
    </citation>
    <scope>NUCLEOTIDE SEQUENCE [LARGE SCALE GENOMIC DNA]</scope>
    <source>
        <strain evidence="4">ATCC BAA-671 / DSM 16294 / JCM 11897 / OK10</strain>
    </source>
</reference>
<dbReference type="AlphaFoldDB" id="E0UT78"/>
<dbReference type="InterPro" id="IPR002826">
    <property type="entry name" value="MptE-like"/>
</dbReference>
<dbReference type="eggNOG" id="COG2604">
    <property type="taxonomic scope" value="Bacteria"/>
</dbReference>
<keyword evidence="4" id="KW-1185">Reference proteome</keyword>
<dbReference type="EMBL" id="CP002205">
    <property type="protein sequence ID" value="ADN08181.1"/>
    <property type="molecule type" value="Genomic_DNA"/>
</dbReference>
<organism evidence="3 4">
    <name type="scientific">Sulfurimonas autotrophica (strain ATCC BAA-671 / DSM 16294 / JCM 11897 / OK10)</name>
    <dbReference type="NCBI Taxonomy" id="563040"/>
    <lineage>
        <taxon>Bacteria</taxon>
        <taxon>Pseudomonadati</taxon>
        <taxon>Campylobacterota</taxon>
        <taxon>Epsilonproteobacteria</taxon>
        <taxon>Campylobacterales</taxon>
        <taxon>Sulfurimonadaceae</taxon>
        <taxon>Sulfurimonas</taxon>
    </lineage>
</organism>
<evidence type="ECO:0000313" key="4">
    <source>
        <dbReference type="Proteomes" id="UP000007803"/>
    </source>
</evidence>
<dbReference type="Pfam" id="PF01973">
    <property type="entry name" value="MptE-like"/>
    <property type="match status" value="1"/>
</dbReference>
<proteinExistence type="predicted"/>
<protein>
    <recommendedName>
        <fullName evidence="5">DUF115 domain-containing protein</fullName>
    </recommendedName>
</protein>
<feature type="domain" description="6-hydroxymethylpterin diphosphokinase MptE-like" evidence="1">
    <location>
        <begin position="280"/>
        <end position="428"/>
    </location>
</feature>
<dbReference type="PANTHER" id="PTHR41786">
    <property type="entry name" value="MOTILITY ACCESSORY FACTOR MAF"/>
    <property type="match status" value="1"/>
</dbReference>